<feature type="non-terminal residue" evidence="6">
    <location>
        <position position="192"/>
    </location>
</feature>
<accession>A0A921JRD5</accession>
<dbReference type="InterPro" id="IPR040999">
    <property type="entry name" value="Mak_N_cap"/>
</dbReference>
<dbReference type="GO" id="GO:0005524">
    <property type="term" value="F:ATP binding"/>
    <property type="evidence" value="ECO:0007669"/>
    <property type="project" value="UniProtKB-KW"/>
</dbReference>
<keyword evidence="2" id="KW-0547">Nucleotide-binding</keyword>
<reference evidence="6" key="2">
    <citation type="submission" date="2021-09" db="EMBL/GenBank/DDBJ databases">
        <authorList>
            <person name="Gilroy R."/>
        </authorList>
    </citation>
    <scope>NUCLEOTIDE SEQUENCE</scope>
    <source>
        <strain evidence="6">ChiGjej3B3-7470</strain>
    </source>
</reference>
<dbReference type="GO" id="GO:0016301">
    <property type="term" value="F:kinase activity"/>
    <property type="evidence" value="ECO:0007669"/>
    <property type="project" value="UniProtKB-KW"/>
</dbReference>
<evidence type="ECO:0000256" key="2">
    <source>
        <dbReference type="ARBA" id="ARBA00022741"/>
    </source>
</evidence>
<protein>
    <recommendedName>
        <fullName evidence="5">Maltokinase N-terminal cap domain-containing protein</fullName>
    </recommendedName>
</protein>
<name>A0A921JRD5_9ACTN</name>
<organism evidence="6 7">
    <name type="scientific">Tessaracoccus flavescens</name>
    <dbReference type="NCBI Taxonomy" id="399497"/>
    <lineage>
        <taxon>Bacteria</taxon>
        <taxon>Bacillati</taxon>
        <taxon>Actinomycetota</taxon>
        <taxon>Actinomycetes</taxon>
        <taxon>Propionibacteriales</taxon>
        <taxon>Propionibacteriaceae</taxon>
        <taxon>Tessaracoccus</taxon>
    </lineage>
</organism>
<evidence type="ECO:0000313" key="7">
    <source>
        <dbReference type="Proteomes" id="UP000712713"/>
    </source>
</evidence>
<keyword evidence="4" id="KW-0067">ATP-binding</keyword>
<feature type="domain" description="Maltokinase N-terminal cap" evidence="5">
    <location>
        <begin position="13"/>
        <end position="71"/>
    </location>
</feature>
<evidence type="ECO:0000256" key="1">
    <source>
        <dbReference type="ARBA" id="ARBA00022679"/>
    </source>
</evidence>
<evidence type="ECO:0000313" key="6">
    <source>
        <dbReference type="EMBL" id="HJE51398.1"/>
    </source>
</evidence>
<comment type="caution">
    <text evidence="6">The sequence shown here is derived from an EMBL/GenBank/DDBJ whole genome shotgun (WGS) entry which is preliminary data.</text>
</comment>
<evidence type="ECO:0000259" key="5">
    <source>
        <dbReference type="Pfam" id="PF18085"/>
    </source>
</evidence>
<dbReference type="EMBL" id="DYZF01000132">
    <property type="protein sequence ID" value="HJE51398.1"/>
    <property type="molecule type" value="Genomic_DNA"/>
</dbReference>
<keyword evidence="1" id="KW-0808">Transferase</keyword>
<proteinExistence type="predicted"/>
<gene>
    <name evidence="6" type="ORF">K8V15_05390</name>
</gene>
<dbReference type="Proteomes" id="UP000712713">
    <property type="component" value="Unassembled WGS sequence"/>
</dbReference>
<dbReference type="Pfam" id="PF18085">
    <property type="entry name" value="Mak_N_cap"/>
    <property type="match status" value="1"/>
</dbReference>
<sequence length="192" mass="21216">MSLLEQLWGLANESRWFSGRDGRPVRVDMGEALPTDDPATTLQPAFLVVGYDDGREERYLVPLLLRDGAEPADVCDHGEVLLNQLRAEAPGFERRLEIPANAPARRFTGEQSNTNIFFGTDVLAKVFRKIEPGTNVDVELHRALAGTGVVAELYGVWSADGEDLAVFLESLKDPEDGYDLACAYGKDERDFT</sequence>
<reference evidence="6" key="1">
    <citation type="journal article" date="2021" name="PeerJ">
        <title>Extensive microbial diversity within the chicken gut microbiome revealed by metagenomics and culture.</title>
        <authorList>
            <person name="Gilroy R."/>
            <person name="Ravi A."/>
            <person name="Getino M."/>
            <person name="Pursley I."/>
            <person name="Horton D.L."/>
            <person name="Alikhan N.F."/>
            <person name="Baker D."/>
            <person name="Gharbi K."/>
            <person name="Hall N."/>
            <person name="Watson M."/>
            <person name="Adriaenssens E.M."/>
            <person name="Foster-Nyarko E."/>
            <person name="Jarju S."/>
            <person name="Secka A."/>
            <person name="Antonio M."/>
            <person name="Oren A."/>
            <person name="Chaudhuri R.R."/>
            <person name="La Ragione R."/>
            <person name="Hildebrand F."/>
            <person name="Pallen M.J."/>
        </authorList>
    </citation>
    <scope>NUCLEOTIDE SEQUENCE</scope>
    <source>
        <strain evidence="6">ChiGjej3B3-7470</strain>
    </source>
</reference>
<evidence type="ECO:0000256" key="3">
    <source>
        <dbReference type="ARBA" id="ARBA00022777"/>
    </source>
</evidence>
<keyword evidence="3" id="KW-0418">Kinase</keyword>
<evidence type="ECO:0000256" key="4">
    <source>
        <dbReference type="ARBA" id="ARBA00022840"/>
    </source>
</evidence>
<dbReference type="AlphaFoldDB" id="A0A921JRD5"/>